<evidence type="ECO:0000313" key="2">
    <source>
        <dbReference type="Proteomes" id="UP001431783"/>
    </source>
</evidence>
<dbReference type="AlphaFoldDB" id="A0AAW1V2G6"/>
<evidence type="ECO:0000313" key="1">
    <source>
        <dbReference type="EMBL" id="KAK9886276.1"/>
    </source>
</evidence>
<protein>
    <submittedName>
        <fullName evidence="1">Uncharacterized protein</fullName>
    </submittedName>
</protein>
<dbReference type="Proteomes" id="UP001431783">
    <property type="component" value="Unassembled WGS sequence"/>
</dbReference>
<name>A0AAW1V2G6_9CUCU</name>
<dbReference type="EMBL" id="JARQZJ010000099">
    <property type="protein sequence ID" value="KAK9886276.1"/>
    <property type="molecule type" value="Genomic_DNA"/>
</dbReference>
<comment type="caution">
    <text evidence="1">The sequence shown here is derived from an EMBL/GenBank/DDBJ whole genome shotgun (WGS) entry which is preliminary data.</text>
</comment>
<proteinExistence type="predicted"/>
<reference evidence="1 2" key="1">
    <citation type="submission" date="2023-03" db="EMBL/GenBank/DDBJ databases">
        <title>Genome insight into feeding habits of ladybird beetles.</title>
        <authorList>
            <person name="Li H.-S."/>
            <person name="Huang Y.-H."/>
            <person name="Pang H."/>
        </authorList>
    </citation>
    <scope>NUCLEOTIDE SEQUENCE [LARGE SCALE GENOMIC DNA]</scope>
    <source>
        <strain evidence="1">SYSU_2023b</strain>
        <tissue evidence="1">Whole body</tissue>
    </source>
</reference>
<keyword evidence="2" id="KW-1185">Reference proteome</keyword>
<organism evidence="1 2">
    <name type="scientific">Henosepilachna vigintioctopunctata</name>
    <dbReference type="NCBI Taxonomy" id="420089"/>
    <lineage>
        <taxon>Eukaryota</taxon>
        <taxon>Metazoa</taxon>
        <taxon>Ecdysozoa</taxon>
        <taxon>Arthropoda</taxon>
        <taxon>Hexapoda</taxon>
        <taxon>Insecta</taxon>
        <taxon>Pterygota</taxon>
        <taxon>Neoptera</taxon>
        <taxon>Endopterygota</taxon>
        <taxon>Coleoptera</taxon>
        <taxon>Polyphaga</taxon>
        <taxon>Cucujiformia</taxon>
        <taxon>Coccinelloidea</taxon>
        <taxon>Coccinellidae</taxon>
        <taxon>Epilachninae</taxon>
        <taxon>Epilachnini</taxon>
        <taxon>Henosepilachna</taxon>
    </lineage>
</organism>
<sequence>MHSLIYLADDAKYLNAPISQFTAFLFESLLGQIKKLLRNGMPLKKEKPMLQYPCNSEMLQMWKITEPVNRRGQDRRMEYELSFIELKMLLLHIESDSGEAKKYAMPLLHMI</sequence>
<gene>
    <name evidence="1" type="ORF">WA026_015787</name>
</gene>
<accession>A0AAW1V2G6</accession>